<organism evidence="2 3">
    <name type="scientific">Tanacetum coccineum</name>
    <dbReference type="NCBI Taxonomy" id="301880"/>
    <lineage>
        <taxon>Eukaryota</taxon>
        <taxon>Viridiplantae</taxon>
        <taxon>Streptophyta</taxon>
        <taxon>Embryophyta</taxon>
        <taxon>Tracheophyta</taxon>
        <taxon>Spermatophyta</taxon>
        <taxon>Magnoliopsida</taxon>
        <taxon>eudicotyledons</taxon>
        <taxon>Gunneridae</taxon>
        <taxon>Pentapetalae</taxon>
        <taxon>asterids</taxon>
        <taxon>campanulids</taxon>
        <taxon>Asterales</taxon>
        <taxon>Asteraceae</taxon>
        <taxon>Asteroideae</taxon>
        <taxon>Anthemideae</taxon>
        <taxon>Anthemidinae</taxon>
        <taxon>Tanacetum</taxon>
    </lineage>
</organism>
<name>A0ABQ5F1T7_9ASTR</name>
<reference evidence="2" key="1">
    <citation type="journal article" date="2022" name="Int. J. Mol. Sci.">
        <title>Draft Genome of Tanacetum Coccineum: Genomic Comparison of Closely Related Tanacetum-Family Plants.</title>
        <authorList>
            <person name="Yamashiro T."/>
            <person name="Shiraishi A."/>
            <person name="Nakayama K."/>
            <person name="Satake H."/>
        </authorList>
    </citation>
    <scope>NUCLEOTIDE SEQUENCE</scope>
</reference>
<proteinExistence type="predicted"/>
<dbReference type="Proteomes" id="UP001151760">
    <property type="component" value="Unassembled WGS sequence"/>
</dbReference>
<dbReference type="PANTHER" id="PTHR33240">
    <property type="entry name" value="OS08G0508500 PROTEIN"/>
    <property type="match status" value="1"/>
</dbReference>
<dbReference type="PANTHER" id="PTHR33240:SF15">
    <property type="entry name" value="GAG-PRO-LIKE PROTEIN"/>
    <property type="match status" value="1"/>
</dbReference>
<evidence type="ECO:0000313" key="2">
    <source>
        <dbReference type="EMBL" id="GJT56820.1"/>
    </source>
</evidence>
<accession>A0ABQ5F1T7</accession>
<feature type="region of interest" description="Disordered" evidence="1">
    <location>
        <begin position="1"/>
        <end position="28"/>
    </location>
</feature>
<reference evidence="2" key="2">
    <citation type="submission" date="2022-01" db="EMBL/GenBank/DDBJ databases">
        <authorList>
            <person name="Yamashiro T."/>
            <person name="Shiraishi A."/>
            <person name="Satake H."/>
            <person name="Nakayama K."/>
        </authorList>
    </citation>
    <scope>NUCLEOTIDE SEQUENCE</scope>
</reference>
<keyword evidence="3" id="KW-1185">Reference proteome</keyword>
<evidence type="ECO:0000256" key="1">
    <source>
        <dbReference type="SAM" id="MobiDB-lite"/>
    </source>
</evidence>
<evidence type="ECO:0008006" key="4">
    <source>
        <dbReference type="Google" id="ProtNLM"/>
    </source>
</evidence>
<protein>
    <recommendedName>
        <fullName evidence="4">Reverse transcriptase domain-containing protein</fullName>
    </recommendedName>
</protein>
<dbReference type="EMBL" id="BQNB010016878">
    <property type="protein sequence ID" value="GJT56820.1"/>
    <property type="molecule type" value="Genomic_DNA"/>
</dbReference>
<comment type="caution">
    <text evidence="2">The sequence shown here is derived from an EMBL/GenBank/DDBJ whole genome shotgun (WGS) entry which is preliminary data.</text>
</comment>
<gene>
    <name evidence="2" type="ORF">Tco_0991874</name>
</gene>
<sequence length="256" mass="28792">MSNSLWSGGNKMDEGLPEDTSAGQIKSARKTHIRNHLITWFSTRSHSLAQPNSNPRSTFSIRNTFCTNKLAPSVEPEYECKFNKEKERNEKLKEVKARLNFEGCSRTSSYSDHNQRSYSRYTEALSEILYEHCFNRLRLEIKNQLVSANTPLVGFSGEIIWPIGQIQLLVKIGDEEHSTLAWMNFVVVRSPSPHNGIIGRPGFRKLQAVPSTAYGMLKLPVEGGVITLKSSKMVPLECAMVSRPEGNPPVSKQIVK</sequence>
<evidence type="ECO:0000313" key="3">
    <source>
        <dbReference type="Proteomes" id="UP001151760"/>
    </source>
</evidence>